<evidence type="ECO:0000256" key="7">
    <source>
        <dbReference type="ARBA" id="ARBA00023065"/>
    </source>
</evidence>
<feature type="transmembrane region" description="Helical" evidence="9">
    <location>
        <begin position="39"/>
        <end position="59"/>
    </location>
</feature>
<keyword evidence="11" id="KW-1185">Reference proteome</keyword>
<evidence type="ECO:0000256" key="6">
    <source>
        <dbReference type="ARBA" id="ARBA00022989"/>
    </source>
</evidence>
<dbReference type="RefSeq" id="WP_306679344.1">
    <property type="nucleotide sequence ID" value="NZ_JAVDBT010000003.1"/>
</dbReference>
<feature type="transmembrane region" description="Helical" evidence="9">
    <location>
        <begin position="191"/>
        <end position="210"/>
    </location>
</feature>
<evidence type="ECO:0000256" key="5">
    <source>
        <dbReference type="ARBA" id="ARBA00022692"/>
    </source>
</evidence>
<keyword evidence="7" id="KW-0406">Ion transport</keyword>
<feature type="transmembrane region" description="Helical" evidence="9">
    <location>
        <begin position="281"/>
        <end position="304"/>
    </location>
</feature>
<name>A0ABU0VUN3_9RHOB</name>
<keyword evidence="4" id="KW-1003">Cell membrane</keyword>
<feature type="transmembrane region" description="Helical" evidence="9">
    <location>
        <begin position="132"/>
        <end position="154"/>
    </location>
</feature>
<organism evidence="10 11">
    <name type="scientific">Pseudogemmobacter lacusdianii</name>
    <dbReference type="NCBI Taxonomy" id="3069608"/>
    <lineage>
        <taxon>Bacteria</taxon>
        <taxon>Pseudomonadati</taxon>
        <taxon>Pseudomonadota</taxon>
        <taxon>Alphaproteobacteria</taxon>
        <taxon>Rhodobacterales</taxon>
        <taxon>Paracoccaceae</taxon>
        <taxon>Pseudogemmobacter</taxon>
    </lineage>
</organism>
<accession>A0ABU0VUN3</accession>
<dbReference type="EMBL" id="JAVDBT010000003">
    <property type="protein sequence ID" value="MDQ2065437.1"/>
    <property type="molecule type" value="Genomic_DNA"/>
</dbReference>
<gene>
    <name evidence="10" type="ORF">Q9295_03555</name>
</gene>
<keyword evidence="8 9" id="KW-0472">Membrane</keyword>
<feature type="transmembrane region" description="Helical" evidence="9">
    <location>
        <begin position="477"/>
        <end position="498"/>
    </location>
</feature>
<evidence type="ECO:0000256" key="3">
    <source>
        <dbReference type="ARBA" id="ARBA00022448"/>
    </source>
</evidence>
<sequence length="504" mass="53354">MRRLLQLPLIVLLLGITALANWVPALHAAMLKDAPTAQAFFYAGLLLLVLSVMLGLATASWQPRNLARSHLATLAGAYLVLPVVMALPFLQILPDTSFTNAWFEMLSSFTTTGATGYAPDRLPESLHLWRAIAGWMGGFFILLAAYAILAPLNLGGTEVISGRLPDRGTSGAPYTRIYDPSDRIARHVGQIFPVYAGLTLALWLGLYLAGETALTALVHAMGTLSTSGISAAGGPESNPALLLDEALILGFMVFAITRRAVPFVGLIDRSQPLHRDPELRTALLLTSAVPLVLLLHHALVAAAAPDEISMIAGIAATFWGALFTAVSFLTTTGYESAHWGQAQAWSGLQAPGMMLLGLSILGGGIATTAGGVKLLRVYALLRHGERELERLIHPSSIGGSGPSARKLRGEGAYMAWVFFMLFAMSIAAVVLALSMAGIDFQSGLVLAIAALTTTGQLADVAQIQPIAYGPLSPTVKLILGVAMIIGRLETLALIALFAPQGWRR</sequence>
<protein>
    <submittedName>
        <fullName evidence="10">Potassium transporter TrkG</fullName>
    </submittedName>
</protein>
<dbReference type="Proteomes" id="UP001239680">
    <property type="component" value="Unassembled WGS sequence"/>
</dbReference>
<keyword evidence="6 9" id="KW-1133">Transmembrane helix</keyword>
<dbReference type="Pfam" id="PF02386">
    <property type="entry name" value="TrkH"/>
    <property type="match status" value="1"/>
</dbReference>
<dbReference type="InterPro" id="IPR003445">
    <property type="entry name" value="Cat_transpt"/>
</dbReference>
<reference evidence="10 11" key="1">
    <citation type="submission" date="2023-08" db="EMBL/GenBank/DDBJ databases">
        <title>Characterization of two Paracoccaceae strains isolated from Phycosphere and proposal of Xinfangfangia lacusdiani sp. nov.</title>
        <authorList>
            <person name="Deng Y."/>
            <person name="Zhang Y.Q."/>
        </authorList>
    </citation>
    <scope>NUCLEOTIDE SEQUENCE [LARGE SCALE GENOMIC DNA]</scope>
    <source>
        <strain evidence="10 11">CPCC 101601</strain>
    </source>
</reference>
<proteinExistence type="inferred from homology"/>
<feature type="transmembrane region" description="Helical" evidence="9">
    <location>
        <begin position="413"/>
        <end position="436"/>
    </location>
</feature>
<evidence type="ECO:0000313" key="10">
    <source>
        <dbReference type="EMBL" id="MDQ2065437.1"/>
    </source>
</evidence>
<dbReference type="PANTHER" id="PTHR32024">
    <property type="entry name" value="TRK SYSTEM POTASSIUM UPTAKE PROTEIN TRKG-RELATED"/>
    <property type="match status" value="1"/>
</dbReference>
<evidence type="ECO:0000313" key="11">
    <source>
        <dbReference type="Proteomes" id="UP001239680"/>
    </source>
</evidence>
<evidence type="ECO:0000256" key="9">
    <source>
        <dbReference type="SAM" id="Phobius"/>
    </source>
</evidence>
<keyword evidence="3" id="KW-0813">Transport</keyword>
<feature type="transmembrane region" description="Helical" evidence="9">
    <location>
        <begin position="311"/>
        <end position="334"/>
    </location>
</feature>
<comment type="similarity">
    <text evidence="2">Belongs to the TrkH potassium transport family.</text>
</comment>
<comment type="caution">
    <text evidence="10">The sequence shown here is derived from an EMBL/GenBank/DDBJ whole genome shotgun (WGS) entry which is preliminary data.</text>
</comment>
<evidence type="ECO:0000256" key="8">
    <source>
        <dbReference type="ARBA" id="ARBA00023136"/>
    </source>
</evidence>
<evidence type="ECO:0000256" key="2">
    <source>
        <dbReference type="ARBA" id="ARBA00009137"/>
    </source>
</evidence>
<feature type="transmembrane region" description="Helical" evidence="9">
    <location>
        <begin position="354"/>
        <end position="375"/>
    </location>
</feature>
<evidence type="ECO:0000256" key="4">
    <source>
        <dbReference type="ARBA" id="ARBA00022475"/>
    </source>
</evidence>
<keyword evidence="5 9" id="KW-0812">Transmembrane</keyword>
<feature type="transmembrane region" description="Helical" evidence="9">
    <location>
        <begin position="71"/>
        <end position="93"/>
    </location>
</feature>
<dbReference type="PANTHER" id="PTHR32024:SF2">
    <property type="entry name" value="TRK SYSTEM POTASSIUM UPTAKE PROTEIN TRKG-RELATED"/>
    <property type="match status" value="1"/>
</dbReference>
<comment type="subcellular location">
    <subcellularLocation>
        <location evidence="1">Cell membrane</location>
        <topology evidence="1">Multi-pass membrane protein</topology>
    </subcellularLocation>
</comment>
<evidence type="ECO:0000256" key="1">
    <source>
        <dbReference type="ARBA" id="ARBA00004651"/>
    </source>
</evidence>